<dbReference type="GO" id="GO:2000012">
    <property type="term" value="P:regulation of auxin polar transport"/>
    <property type="evidence" value="ECO:0007669"/>
    <property type="project" value="InterPro"/>
</dbReference>
<dbReference type="GeneID" id="120270896"/>
<dbReference type="RefSeq" id="XP_039133903.1">
    <property type="nucleotide sequence ID" value="XM_039277969.1"/>
</dbReference>
<organism evidence="1 2">
    <name type="scientific">Dioscorea cayennensis subsp. rotundata</name>
    <name type="common">White Guinea yam</name>
    <name type="synonym">Dioscorea rotundata</name>
    <dbReference type="NCBI Taxonomy" id="55577"/>
    <lineage>
        <taxon>Eukaryota</taxon>
        <taxon>Viridiplantae</taxon>
        <taxon>Streptophyta</taxon>
        <taxon>Embryophyta</taxon>
        <taxon>Tracheophyta</taxon>
        <taxon>Spermatophyta</taxon>
        <taxon>Magnoliopsida</taxon>
        <taxon>Liliopsida</taxon>
        <taxon>Dioscoreales</taxon>
        <taxon>Dioscoreaceae</taxon>
        <taxon>Dioscorea</taxon>
    </lineage>
</organism>
<keyword evidence="1" id="KW-1185">Reference proteome</keyword>
<dbReference type="AlphaFoldDB" id="A0AB40C413"/>
<evidence type="ECO:0000313" key="1">
    <source>
        <dbReference type="Proteomes" id="UP001515500"/>
    </source>
</evidence>
<dbReference type="PANTHER" id="PTHR34959">
    <property type="entry name" value="PROTEIN LAZY 1"/>
    <property type="match status" value="1"/>
</dbReference>
<name>A0AB40C413_DIOCR</name>
<proteinExistence type="predicted"/>
<dbReference type="PANTHER" id="PTHR34959:SF3">
    <property type="entry name" value="PROTEIN LAZY 1"/>
    <property type="match status" value="1"/>
</dbReference>
<dbReference type="Proteomes" id="UP001515500">
    <property type="component" value="Chromosome 10"/>
</dbReference>
<gene>
    <name evidence="2" type="primary">LOC120270896</name>
</gene>
<accession>A0AB40C413</accession>
<evidence type="ECO:0000313" key="2">
    <source>
        <dbReference type="RefSeq" id="XP_039133903.1"/>
    </source>
</evidence>
<sequence>MKLLGWMHRKLWQTGGHNFANAPVCKCISGGTSPENFNVFASYASVKEDGGDHQDDVFDPADDVLFDGFLSIGTLGSVPVLENYTKFDKEYDNDDDDNDILNGAVTPTFGVPVEIINTRMIKVELEKVIANENKKATRAEESFPVRRASLGELFMKSKLEESIESPVTEKNIPAKPSTAKKRSFRKFMQVFHRKVHPENMSGMMENKVTKEVKQEIKGKPPIGKNFFKSEIYRKIGFSCFKCGSSTSPPMLEESDSCPRISREHWIKTDAEYLVLEL</sequence>
<protein>
    <submittedName>
        <fullName evidence="2">Protein LAZY 1-like</fullName>
    </submittedName>
</protein>
<dbReference type="GO" id="GO:0009630">
    <property type="term" value="P:gravitropism"/>
    <property type="evidence" value="ECO:0007669"/>
    <property type="project" value="InterPro"/>
</dbReference>
<dbReference type="InterPro" id="IPR038928">
    <property type="entry name" value="LAZY1"/>
</dbReference>
<reference evidence="2" key="1">
    <citation type="submission" date="2025-08" db="UniProtKB">
        <authorList>
            <consortium name="RefSeq"/>
        </authorList>
    </citation>
    <scope>IDENTIFICATION</scope>
</reference>